<dbReference type="Pfam" id="PF06170">
    <property type="entry name" value="DUF983"/>
    <property type="match status" value="1"/>
</dbReference>
<feature type="transmembrane region" description="Helical" evidence="1">
    <location>
        <begin position="77"/>
        <end position="96"/>
    </location>
</feature>
<evidence type="ECO:0000313" key="3">
    <source>
        <dbReference type="Proteomes" id="UP001354971"/>
    </source>
</evidence>
<comment type="caution">
    <text evidence="2">The sequence shown here is derived from an EMBL/GenBank/DDBJ whole genome shotgun (WGS) entry which is preliminary data.</text>
</comment>
<organism evidence="2 3">
    <name type="scientific">Hyphobacterium lacteum</name>
    <dbReference type="NCBI Taxonomy" id="3116575"/>
    <lineage>
        <taxon>Bacteria</taxon>
        <taxon>Pseudomonadati</taxon>
        <taxon>Pseudomonadota</taxon>
        <taxon>Alphaproteobacteria</taxon>
        <taxon>Maricaulales</taxon>
        <taxon>Maricaulaceae</taxon>
        <taxon>Hyphobacterium</taxon>
    </lineage>
</organism>
<accession>A0ABU7LN03</accession>
<feature type="transmembrane region" description="Helical" evidence="1">
    <location>
        <begin position="51"/>
        <end position="71"/>
    </location>
</feature>
<dbReference type="RefSeq" id="WP_330197968.1">
    <property type="nucleotide sequence ID" value="NZ_JAZDRP010000002.1"/>
</dbReference>
<protein>
    <submittedName>
        <fullName evidence="2">DUF983 domain-containing protein</fullName>
    </submittedName>
</protein>
<gene>
    <name evidence="2" type="ORF">V0U79_02930</name>
</gene>
<keyword evidence="1" id="KW-0472">Membrane</keyword>
<name>A0ABU7LN03_9PROT</name>
<evidence type="ECO:0000256" key="1">
    <source>
        <dbReference type="SAM" id="Phobius"/>
    </source>
</evidence>
<reference evidence="2 3" key="1">
    <citation type="submission" date="2024-01" db="EMBL/GenBank/DDBJ databases">
        <title>Hyphobacterium bacterium isolated from marine sediment.</title>
        <authorList>
            <person name="Zhao S."/>
        </authorList>
    </citation>
    <scope>NUCLEOTIDE SEQUENCE [LARGE SCALE GENOMIC DNA]</scope>
    <source>
        <strain evidence="3">HN65</strain>
    </source>
</reference>
<keyword evidence="3" id="KW-1185">Reference proteome</keyword>
<proteinExistence type="predicted"/>
<dbReference type="EMBL" id="JAZDRP010000002">
    <property type="protein sequence ID" value="MEE2525305.1"/>
    <property type="molecule type" value="Genomic_DNA"/>
</dbReference>
<dbReference type="Proteomes" id="UP001354971">
    <property type="component" value="Unassembled WGS sequence"/>
</dbReference>
<keyword evidence="1" id="KW-0812">Transmembrane</keyword>
<keyword evidence="1" id="KW-1133">Transmembrane helix</keyword>
<sequence length="121" mass="13362">MTNVSPFAAGLQGRCPRCGEGQMFDGFLKIADHCEVCDLDYGFADAGDGPAVFVMFPAGFAVVIPALLLEVSVRPPIWVHMLLWLPLTLLICILLLRPFKGVLFALQYKHAAEEARFNDEH</sequence>
<evidence type="ECO:0000313" key="2">
    <source>
        <dbReference type="EMBL" id="MEE2525305.1"/>
    </source>
</evidence>
<dbReference type="InterPro" id="IPR009325">
    <property type="entry name" value="DUF983"/>
</dbReference>